<organism evidence="10 11">
    <name type="scientific">Cryobacterium cheniae</name>
    <dbReference type="NCBI Taxonomy" id="1259262"/>
    <lineage>
        <taxon>Bacteria</taxon>
        <taxon>Bacillati</taxon>
        <taxon>Actinomycetota</taxon>
        <taxon>Actinomycetes</taxon>
        <taxon>Micrococcales</taxon>
        <taxon>Microbacteriaceae</taxon>
        <taxon>Cryobacterium</taxon>
    </lineage>
</organism>
<name>A0A4V3IHL2_9MICO</name>
<dbReference type="InterPro" id="IPR029063">
    <property type="entry name" value="SAM-dependent_MTases_sf"/>
</dbReference>
<dbReference type="SUPFAM" id="SSF53335">
    <property type="entry name" value="S-adenosyl-L-methionine-dependent methyltransferases"/>
    <property type="match status" value="1"/>
</dbReference>
<gene>
    <name evidence="10" type="primary">arsM</name>
    <name evidence="10" type="ORF">E3T23_13245</name>
</gene>
<evidence type="ECO:0000313" key="10">
    <source>
        <dbReference type="EMBL" id="TFC77411.1"/>
    </source>
</evidence>
<dbReference type="InterPro" id="IPR025714">
    <property type="entry name" value="Methyltranfer_dom"/>
</dbReference>
<evidence type="ECO:0000256" key="2">
    <source>
        <dbReference type="ARBA" id="ARBA00022691"/>
    </source>
</evidence>
<evidence type="ECO:0000259" key="9">
    <source>
        <dbReference type="Pfam" id="PF13847"/>
    </source>
</evidence>
<comment type="catalytic activity">
    <reaction evidence="7">
        <text>arsenic triglutathione + 2 [thioredoxin]-dithiol + 2 S-adenosyl-L-methionine + H2O = dimethylarsinous acid + 2 [thioredoxin]-disulfide + 3 glutathione + 2 S-adenosyl-L-homocysteine + 2 H(+)</text>
        <dbReference type="Rhea" id="RHEA:69464"/>
        <dbReference type="Rhea" id="RHEA-COMP:10698"/>
        <dbReference type="Rhea" id="RHEA-COMP:10700"/>
        <dbReference type="ChEBI" id="CHEBI:15377"/>
        <dbReference type="ChEBI" id="CHEBI:15378"/>
        <dbReference type="ChEBI" id="CHEBI:23808"/>
        <dbReference type="ChEBI" id="CHEBI:29950"/>
        <dbReference type="ChEBI" id="CHEBI:50058"/>
        <dbReference type="ChEBI" id="CHEBI:57856"/>
        <dbReference type="ChEBI" id="CHEBI:57925"/>
        <dbReference type="ChEBI" id="CHEBI:59789"/>
        <dbReference type="ChEBI" id="CHEBI:183640"/>
        <dbReference type="EC" id="2.1.1.137"/>
    </reaction>
</comment>
<dbReference type="InterPro" id="IPR026669">
    <property type="entry name" value="Arsenite_MeTrfase-like"/>
</dbReference>
<comment type="similarity">
    <text evidence="3">Belongs to the methyltransferase superfamily. Arsenite methyltransferase family.</text>
</comment>
<evidence type="ECO:0000256" key="8">
    <source>
        <dbReference type="ARBA" id="ARBA00048428"/>
    </source>
</evidence>
<dbReference type="CDD" id="cd02440">
    <property type="entry name" value="AdoMet_MTases"/>
    <property type="match status" value="1"/>
</dbReference>
<comment type="caution">
    <text evidence="10">The sequence shown here is derived from an EMBL/GenBank/DDBJ whole genome shotgun (WGS) entry which is preliminary data.</text>
</comment>
<evidence type="ECO:0000256" key="4">
    <source>
        <dbReference type="ARBA" id="ARBA00034521"/>
    </source>
</evidence>
<evidence type="ECO:0000256" key="6">
    <source>
        <dbReference type="ARBA" id="ARBA00047941"/>
    </source>
</evidence>
<evidence type="ECO:0000256" key="3">
    <source>
        <dbReference type="ARBA" id="ARBA00034487"/>
    </source>
</evidence>
<keyword evidence="2" id="KW-0949">S-adenosyl-L-methionine</keyword>
<accession>A0A4V3IHL2</accession>
<dbReference type="Proteomes" id="UP000298433">
    <property type="component" value="Unassembled WGS sequence"/>
</dbReference>
<dbReference type="PANTHER" id="PTHR43675:SF8">
    <property type="entry name" value="ARSENITE METHYLTRANSFERASE"/>
    <property type="match status" value="1"/>
</dbReference>
<dbReference type="GO" id="GO:0032259">
    <property type="term" value="P:methylation"/>
    <property type="evidence" value="ECO:0007669"/>
    <property type="project" value="UniProtKB-KW"/>
</dbReference>
<dbReference type="EC" id="2.1.1.137" evidence="4"/>
<dbReference type="AlphaFoldDB" id="A0A4V3IHL2"/>
<dbReference type="Pfam" id="PF13847">
    <property type="entry name" value="Methyltransf_31"/>
    <property type="match status" value="1"/>
</dbReference>
<evidence type="ECO:0000256" key="5">
    <source>
        <dbReference type="ARBA" id="ARBA00034545"/>
    </source>
</evidence>
<dbReference type="GO" id="GO:0030791">
    <property type="term" value="F:arsenite methyltransferase activity"/>
    <property type="evidence" value="ECO:0007669"/>
    <property type="project" value="UniProtKB-EC"/>
</dbReference>
<evidence type="ECO:0000256" key="7">
    <source>
        <dbReference type="ARBA" id="ARBA00047943"/>
    </source>
</evidence>
<keyword evidence="11" id="KW-1185">Reference proteome</keyword>
<proteinExistence type="inferred from homology"/>
<dbReference type="OrthoDB" id="9805171at2"/>
<dbReference type="RefSeq" id="WP_134370938.1">
    <property type="nucleotide sequence ID" value="NZ_SOGN01000058.1"/>
</dbReference>
<dbReference type="Gene3D" id="3.40.50.150">
    <property type="entry name" value="Vaccinia Virus protein VP39"/>
    <property type="match status" value="1"/>
</dbReference>
<feature type="domain" description="Methyltransferase" evidence="9">
    <location>
        <begin position="127"/>
        <end position="260"/>
    </location>
</feature>
<reference evidence="10 11" key="1">
    <citation type="submission" date="2019-03" db="EMBL/GenBank/DDBJ databases">
        <title>Genomics of glacier-inhabiting Cryobacterium strains.</title>
        <authorList>
            <person name="Liu Q."/>
            <person name="Xin Y.-H."/>
        </authorList>
    </citation>
    <scope>NUCLEOTIDE SEQUENCE [LARGE SCALE GENOMIC DNA]</scope>
    <source>
        <strain evidence="10 11">TMT2-48-2</strain>
    </source>
</reference>
<comment type="catalytic activity">
    <reaction evidence="6">
        <text>arsenic triglutathione + [thioredoxin]-dithiol + S-adenosyl-L-methionine + 2 H2O = methylarsonous acid + [thioredoxin]-disulfide + 3 glutathione + S-adenosyl-L-homocysteine + H(+)</text>
        <dbReference type="Rhea" id="RHEA:69460"/>
        <dbReference type="Rhea" id="RHEA-COMP:10698"/>
        <dbReference type="Rhea" id="RHEA-COMP:10700"/>
        <dbReference type="ChEBI" id="CHEBI:15377"/>
        <dbReference type="ChEBI" id="CHEBI:15378"/>
        <dbReference type="ChEBI" id="CHEBI:17826"/>
        <dbReference type="ChEBI" id="CHEBI:29950"/>
        <dbReference type="ChEBI" id="CHEBI:50058"/>
        <dbReference type="ChEBI" id="CHEBI:57856"/>
        <dbReference type="ChEBI" id="CHEBI:57925"/>
        <dbReference type="ChEBI" id="CHEBI:59789"/>
        <dbReference type="ChEBI" id="CHEBI:183640"/>
        <dbReference type="EC" id="2.1.1.137"/>
    </reaction>
</comment>
<dbReference type="EMBL" id="SOGN01000058">
    <property type="protein sequence ID" value="TFC77411.1"/>
    <property type="molecule type" value="Genomic_DNA"/>
</dbReference>
<sequence>MSENSNPVREEVRARYASAALSVTNEGRRSLLADVPAAASSYCCGTDATSGATGASSSACCGTDDTAPAAALATDASRDCCAPAPLDESLVFGSALYDDASTAGLPGAALLASLGCGNPTAVADLQAGETVLDLGSGGGIDVLLSARRVGPTGFAYGLDMTDEMLDLARHNAGAAQAENVEFLKGTIEEIPLPSGSVDVVISNCVINLSTDKPAVFGEMFRVLRRGGRAGVSDVVAENHLAPAQRAERGSHVGCIAGALSIAEYEVLLGDAGFEQVSVTLTHEVTDGMHGAIVRAVKPAQAD</sequence>
<evidence type="ECO:0000256" key="1">
    <source>
        <dbReference type="ARBA" id="ARBA00022679"/>
    </source>
</evidence>
<evidence type="ECO:0000313" key="11">
    <source>
        <dbReference type="Proteomes" id="UP000298433"/>
    </source>
</evidence>
<comment type="catalytic activity">
    <reaction evidence="8">
        <text>arsenic triglutathione + 3 [thioredoxin]-dithiol + 3 S-adenosyl-L-methionine = trimethylarsine + 3 [thioredoxin]-disulfide + 3 glutathione + 3 S-adenosyl-L-homocysteine + 3 H(+)</text>
        <dbReference type="Rhea" id="RHEA:69432"/>
        <dbReference type="Rhea" id="RHEA-COMP:10698"/>
        <dbReference type="Rhea" id="RHEA-COMP:10700"/>
        <dbReference type="ChEBI" id="CHEBI:15378"/>
        <dbReference type="ChEBI" id="CHEBI:27130"/>
        <dbReference type="ChEBI" id="CHEBI:29950"/>
        <dbReference type="ChEBI" id="CHEBI:50058"/>
        <dbReference type="ChEBI" id="CHEBI:57856"/>
        <dbReference type="ChEBI" id="CHEBI:57925"/>
        <dbReference type="ChEBI" id="CHEBI:59789"/>
        <dbReference type="ChEBI" id="CHEBI:183640"/>
        <dbReference type="EC" id="2.1.1.137"/>
    </reaction>
</comment>
<keyword evidence="10" id="KW-0489">Methyltransferase</keyword>
<dbReference type="NCBIfam" id="NF008823">
    <property type="entry name" value="PRK11873.1"/>
    <property type="match status" value="1"/>
</dbReference>
<dbReference type="PANTHER" id="PTHR43675">
    <property type="entry name" value="ARSENITE METHYLTRANSFERASE"/>
    <property type="match status" value="1"/>
</dbReference>
<protein>
    <recommendedName>
        <fullName evidence="5">Arsenite methyltransferase</fullName>
        <ecNumber evidence="4">2.1.1.137</ecNumber>
    </recommendedName>
</protein>
<keyword evidence="1 10" id="KW-0808">Transferase</keyword>